<evidence type="ECO:0000256" key="1">
    <source>
        <dbReference type="SAM" id="MobiDB-lite"/>
    </source>
</evidence>
<dbReference type="Proteomes" id="UP000054481">
    <property type="component" value="Unassembled WGS sequence"/>
</dbReference>
<keyword evidence="3" id="KW-1185">Reference proteome</keyword>
<dbReference type="AlphaFoldDB" id="A0A0F7ZU88"/>
<gene>
    <name evidence="2" type="ORF">HIM_06248</name>
</gene>
<evidence type="ECO:0000313" key="2">
    <source>
        <dbReference type="EMBL" id="KJZ74438.1"/>
    </source>
</evidence>
<name>A0A0F7ZU88_9HYPO</name>
<organism evidence="2 3">
    <name type="scientific">Hirsutella minnesotensis 3608</name>
    <dbReference type="NCBI Taxonomy" id="1043627"/>
    <lineage>
        <taxon>Eukaryota</taxon>
        <taxon>Fungi</taxon>
        <taxon>Dikarya</taxon>
        <taxon>Ascomycota</taxon>
        <taxon>Pezizomycotina</taxon>
        <taxon>Sordariomycetes</taxon>
        <taxon>Hypocreomycetidae</taxon>
        <taxon>Hypocreales</taxon>
        <taxon>Ophiocordycipitaceae</taxon>
        <taxon>Hirsutella</taxon>
    </lineage>
</organism>
<feature type="region of interest" description="Disordered" evidence="1">
    <location>
        <begin position="1"/>
        <end position="25"/>
    </location>
</feature>
<feature type="compositionally biased region" description="Low complexity" evidence="1">
    <location>
        <begin position="1"/>
        <end position="17"/>
    </location>
</feature>
<dbReference type="EMBL" id="KQ030526">
    <property type="protein sequence ID" value="KJZ74438.1"/>
    <property type="molecule type" value="Genomic_DNA"/>
</dbReference>
<accession>A0A0F7ZU88</accession>
<protein>
    <submittedName>
        <fullName evidence="2">Uncharacterized protein</fullName>
    </submittedName>
</protein>
<sequence>MPTTEAPAAIPASAPGGSVYGDGSSGRTVTVTVTVTYGVAGLPMLGLSRMREGVEGAEEVEGVDVVDPAGSVVAVITMLSLGNSVNYTAVSSRGTEMLKYDELNKMDVPEP</sequence>
<reference evidence="2 3" key="1">
    <citation type="journal article" date="2014" name="Genome Biol. Evol.">
        <title>Comparative genomics and transcriptomics analyses reveal divergent lifestyle features of nematode endoparasitic fungus Hirsutella minnesotensis.</title>
        <authorList>
            <person name="Lai Y."/>
            <person name="Liu K."/>
            <person name="Zhang X."/>
            <person name="Zhang X."/>
            <person name="Li K."/>
            <person name="Wang N."/>
            <person name="Shu C."/>
            <person name="Wu Y."/>
            <person name="Wang C."/>
            <person name="Bushley K.E."/>
            <person name="Xiang M."/>
            <person name="Liu X."/>
        </authorList>
    </citation>
    <scope>NUCLEOTIDE SEQUENCE [LARGE SCALE GENOMIC DNA]</scope>
    <source>
        <strain evidence="2 3">3608</strain>
    </source>
</reference>
<evidence type="ECO:0000313" key="3">
    <source>
        <dbReference type="Proteomes" id="UP000054481"/>
    </source>
</evidence>
<proteinExistence type="predicted"/>